<name>X1BXE9_9ZZZZ</name>
<organism evidence="2">
    <name type="scientific">marine sediment metagenome</name>
    <dbReference type="NCBI Taxonomy" id="412755"/>
    <lineage>
        <taxon>unclassified sequences</taxon>
        <taxon>metagenomes</taxon>
        <taxon>ecological metagenomes</taxon>
    </lineage>
</organism>
<reference evidence="2" key="1">
    <citation type="journal article" date="2014" name="Front. Microbiol.">
        <title>High frequency of phylogenetically diverse reductive dehalogenase-homologous genes in deep subseafloor sedimentary metagenomes.</title>
        <authorList>
            <person name="Kawai M."/>
            <person name="Futagami T."/>
            <person name="Toyoda A."/>
            <person name="Takaki Y."/>
            <person name="Nishi S."/>
            <person name="Hori S."/>
            <person name="Arai W."/>
            <person name="Tsubouchi T."/>
            <person name="Morono Y."/>
            <person name="Uchiyama I."/>
            <person name="Ito T."/>
            <person name="Fujiyama A."/>
            <person name="Inagaki F."/>
            <person name="Takami H."/>
        </authorList>
    </citation>
    <scope>NUCLEOTIDE SEQUENCE</scope>
    <source>
        <strain evidence="2">Expedition CK06-06</strain>
    </source>
</reference>
<gene>
    <name evidence="2" type="ORF">S01H4_24918</name>
</gene>
<dbReference type="EMBL" id="BART01011788">
    <property type="protein sequence ID" value="GAG88858.1"/>
    <property type="molecule type" value="Genomic_DNA"/>
</dbReference>
<accession>X1BXE9</accession>
<protein>
    <submittedName>
        <fullName evidence="2">Uncharacterized protein</fullName>
    </submittedName>
</protein>
<evidence type="ECO:0000313" key="2">
    <source>
        <dbReference type="EMBL" id="GAG88858.1"/>
    </source>
</evidence>
<feature type="non-terminal residue" evidence="2">
    <location>
        <position position="106"/>
    </location>
</feature>
<sequence length="106" mass="11472">MIIIPLKVGISIRYLLENVHTVTGRRTALSGWSPNIMLTSGMNIMADRSDWLNYVQVGTSNVAPDDSQTSLQAWVAGTSNKVVGSSITGAQPNPGPYYGSQQDTFR</sequence>
<proteinExistence type="predicted"/>
<evidence type="ECO:0000256" key="1">
    <source>
        <dbReference type="SAM" id="MobiDB-lite"/>
    </source>
</evidence>
<comment type="caution">
    <text evidence="2">The sequence shown here is derived from an EMBL/GenBank/DDBJ whole genome shotgun (WGS) entry which is preliminary data.</text>
</comment>
<dbReference type="AlphaFoldDB" id="X1BXE9"/>
<feature type="region of interest" description="Disordered" evidence="1">
    <location>
        <begin position="85"/>
        <end position="106"/>
    </location>
</feature>